<organism evidence="14 15">
    <name type="scientific">Marinococcus halophilus</name>
    <dbReference type="NCBI Taxonomy" id="1371"/>
    <lineage>
        <taxon>Bacteria</taxon>
        <taxon>Bacillati</taxon>
        <taxon>Bacillota</taxon>
        <taxon>Bacilli</taxon>
        <taxon>Bacillales</taxon>
        <taxon>Bacillaceae</taxon>
        <taxon>Marinococcus</taxon>
    </lineage>
</organism>
<proteinExistence type="inferred from homology"/>
<feature type="domain" description="Flagellar M-ring C-terminal" evidence="13">
    <location>
        <begin position="258"/>
        <end position="402"/>
    </location>
</feature>
<evidence type="ECO:0000313" key="15">
    <source>
        <dbReference type="Proteomes" id="UP000321051"/>
    </source>
</evidence>
<dbReference type="AlphaFoldDB" id="A0A510Y3H1"/>
<evidence type="ECO:0000256" key="7">
    <source>
        <dbReference type="ARBA" id="ARBA00023136"/>
    </source>
</evidence>
<keyword evidence="14" id="KW-0969">Cilium</keyword>
<feature type="compositionally biased region" description="Basic and acidic residues" evidence="10">
    <location>
        <begin position="477"/>
        <end position="490"/>
    </location>
</feature>
<feature type="transmembrane region" description="Helical" evidence="11">
    <location>
        <begin position="445"/>
        <end position="466"/>
    </location>
</feature>
<evidence type="ECO:0000256" key="1">
    <source>
        <dbReference type="ARBA" id="ARBA00004117"/>
    </source>
</evidence>
<dbReference type="STRING" id="1371.GCA_900166605_02437"/>
<evidence type="ECO:0000256" key="10">
    <source>
        <dbReference type="SAM" id="MobiDB-lite"/>
    </source>
</evidence>
<feature type="compositionally biased region" description="Basic and acidic residues" evidence="10">
    <location>
        <begin position="497"/>
        <end position="521"/>
    </location>
</feature>
<dbReference type="Pfam" id="PF08345">
    <property type="entry name" value="YscJ_FliF_C"/>
    <property type="match status" value="1"/>
</dbReference>
<dbReference type="GO" id="GO:0071973">
    <property type="term" value="P:bacterial-type flagellum-dependent cell motility"/>
    <property type="evidence" value="ECO:0007669"/>
    <property type="project" value="InterPro"/>
</dbReference>
<evidence type="ECO:0000259" key="12">
    <source>
        <dbReference type="Pfam" id="PF01514"/>
    </source>
</evidence>
<dbReference type="GO" id="GO:0003774">
    <property type="term" value="F:cytoskeletal motor activity"/>
    <property type="evidence" value="ECO:0007669"/>
    <property type="project" value="InterPro"/>
</dbReference>
<dbReference type="OrthoDB" id="9807026at2"/>
<dbReference type="PIRSF" id="PIRSF004862">
    <property type="entry name" value="FliF"/>
    <property type="match status" value="1"/>
</dbReference>
<dbReference type="InterPro" id="IPR045851">
    <property type="entry name" value="AMP-bd_C_sf"/>
</dbReference>
<dbReference type="Pfam" id="PF01514">
    <property type="entry name" value="YscJ_FliF"/>
    <property type="match status" value="1"/>
</dbReference>
<keyword evidence="14" id="KW-0966">Cell projection</keyword>
<dbReference type="GO" id="GO:0005886">
    <property type="term" value="C:plasma membrane"/>
    <property type="evidence" value="ECO:0007669"/>
    <property type="project" value="UniProtKB-SubCell"/>
</dbReference>
<dbReference type="Proteomes" id="UP000321051">
    <property type="component" value="Unassembled WGS sequence"/>
</dbReference>
<reference evidence="14 15" key="1">
    <citation type="submission" date="2019-07" db="EMBL/GenBank/DDBJ databases">
        <title>Whole genome shotgun sequence of Marinococcus halophilus NBRC 102359.</title>
        <authorList>
            <person name="Hosoyama A."/>
            <person name="Uohara A."/>
            <person name="Ohji S."/>
            <person name="Ichikawa N."/>
        </authorList>
    </citation>
    <scope>NUCLEOTIDE SEQUENCE [LARGE SCALE GENOMIC DNA]</scope>
    <source>
        <strain evidence="14 15">NBRC 102359</strain>
    </source>
</reference>
<evidence type="ECO:0000256" key="3">
    <source>
        <dbReference type="ARBA" id="ARBA00007971"/>
    </source>
</evidence>
<name>A0A510Y3H1_MARHA</name>
<gene>
    <name evidence="14" type="primary">fliF</name>
    <name evidence="14" type="ORF">MHA01_02960</name>
</gene>
<dbReference type="EMBL" id="BJUN01000001">
    <property type="protein sequence ID" value="GEK57391.1"/>
    <property type="molecule type" value="Genomic_DNA"/>
</dbReference>
<dbReference type="PANTHER" id="PTHR30046:SF0">
    <property type="entry name" value="FLAGELLAR M-RING PROTEIN"/>
    <property type="match status" value="1"/>
</dbReference>
<feature type="domain" description="Flagellar M-ring N-terminal" evidence="12">
    <location>
        <begin position="46"/>
        <end position="221"/>
    </location>
</feature>
<evidence type="ECO:0000313" key="14">
    <source>
        <dbReference type="EMBL" id="GEK57391.1"/>
    </source>
</evidence>
<sequence>MKEKWKEYSQKAKTYWGSRSKKQKRIYIFGTTAIFLFLLISILLFSRTNFEPLYTDLAPETAGSIKETLDTRGVKYEISNEGTTISVPKDQVDALKVDLAAEGLPQDGAIDYSFIEDQTGFGMTDNEFSVMERAALQTELEALISNMDAVESTDVMINMPEEATWVAEEAEAATASVTVDLSGAGELDQEQVKTLYNLVSKSVPDLPVENIDISDTSMNYYTYEENGSSGSTMDQYEDQRAVQQDIEKDIRREVQQMLGTVAGQNKVMVSVTTDIDFTKENREEDLVEPVDEETMEGIAVSAEEIAEAYEGVDPLEEGEAGAGEEDVANYPAGTEAAGDSERTEERINYEVNRIHKEIQESPYKLRDLGIQVMVESPDPEDPNSLEAETMDNMQAMLETVISTSIDKEYLEADGEEMDVEEKVSISSQTFLGAEEVDQEAGGLPWWAYAAMAVGAVGLILLVVWLIRRKKPVETKEETFQAAEFEQHEVPDLGSSREMTEEEMKRNQLEKLAKEKPEEFSKLLRSWLSDD</sequence>
<comment type="similarity">
    <text evidence="3 9">Belongs to the FliF family.</text>
</comment>
<evidence type="ECO:0000256" key="8">
    <source>
        <dbReference type="ARBA" id="ARBA00023143"/>
    </source>
</evidence>
<dbReference type="RefSeq" id="WP_094907871.1">
    <property type="nucleotide sequence ID" value="NZ_BJUN01000001.1"/>
</dbReference>
<keyword evidence="8 9" id="KW-0975">Bacterial flagellum</keyword>
<feature type="transmembrane region" description="Helical" evidence="11">
    <location>
        <begin position="26"/>
        <end position="45"/>
    </location>
</feature>
<evidence type="ECO:0000256" key="6">
    <source>
        <dbReference type="ARBA" id="ARBA00022989"/>
    </source>
</evidence>
<comment type="function">
    <text evidence="9">The M ring may be actively involved in energy transduction.</text>
</comment>
<comment type="subcellular location">
    <subcellularLocation>
        <location evidence="1 9">Bacterial flagellum basal body</location>
    </subcellularLocation>
    <subcellularLocation>
        <location evidence="2">Cell membrane</location>
        <topology evidence="2">Multi-pass membrane protein</topology>
    </subcellularLocation>
</comment>
<evidence type="ECO:0000256" key="5">
    <source>
        <dbReference type="ARBA" id="ARBA00022692"/>
    </source>
</evidence>
<dbReference type="PANTHER" id="PTHR30046">
    <property type="entry name" value="FLAGELLAR M-RING PROTEIN"/>
    <property type="match status" value="1"/>
</dbReference>
<dbReference type="InterPro" id="IPR006182">
    <property type="entry name" value="FliF_N_dom"/>
</dbReference>
<feature type="region of interest" description="Disordered" evidence="10">
    <location>
        <begin position="319"/>
        <end position="340"/>
    </location>
</feature>
<keyword evidence="6 11" id="KW-1133">Transmembrane helix</keyword>
<dbReference type="Gene3D" id="3.30.300.30">
    <property type="match status" value="1"/>
</dbReference>
<protein>
    <recommendedName>
        <fullName evidence="9">Flagellar M-ring protein</fullName>
    </recommendedName>
</protein>
<comment type="caution">
    <text evidence="14">The sequence shown here is derived from an EMBL/GenBank/DDBJ whole genome shotgun (WGS) entry which is preliminary data.</text>
</comment>
<accession>A0A510Y3H1</accession>
<keyword evidence="15" id="KW-1185">Reference proteome</keyword>
<evidence type="ECO:0000256" key="2">
    <source>
        <dbReference type="ARBA" id="ARBA00004651"/>
    </source>
</evidence>
<evidence type="ECO:0000256" key="4">
    <source>
        <dbReference type="ARBA" id="ARBA00022475"/>
    </source>
</evidence>
<dbReference type="GO" id="GO:0009431">
    <property type="term" value="C:bacterial-type flagellum basal body, MS ring"/>
    <property type="evidence" value="ECO:0007669"/>
    <property type="project" value="InterPro"/>
</dbReference>
<keyword evidence="4" id="KW-1003">Cell membrane</keyword>
<dbReference type="PRINTS" id="PR01009">
    <property type="entry name" value="FLGMRINGFLIF"/>
</dbReference>
<dbReference type="InterPro" id="IPR000067">
    <property type="entry name" value="FlgMring_FliF"/>
</dbReference>
<evidence type="ECO:0000256" key="9">
    <source>
        <dbReference type="PIRNR" id="PIRNR004862"/>
    </source>
</evidence>
<dbReference type="InterPro" id="IPR043427">
    <property type="entry name" value="YscJ/FliF"/>
</dbReference>
<evidence type="ECO:0000259" key="13">
    <source>
        <dbReference type="Pfam" id="PF08345"/>
    </source>
</evidence>
<evidence type="ECO:0000256" key="11">
    <source>
        <dbReference type="SAM" id="Phobius"/>
    </source>
</evidence>
<keyword evidence="14" id="KW-0282">Flagellum</keyword>
<dbReference type="InterPro" id="IPR013556">
    <property type="entry name" value="Flag_M-ring_C"/>
</dbReference>
<feature type="region of interest" description="Disordered" evidence="10">
    <location>
        <begin position="477"/>
        <end position="530"/>
    </location>
</feature>
<keyword evidence="7 11" id="KW-0472">Membrane</keyword>
<keyword evidence="5 11" id="KW-0812">Transmembrane</keyword>
<dbReference type="NCBIfam" id="TIGR00206">
    <property type="entry name" value="fliF"/>
    <property type="match status" value="1"/>
</dbReference>